<evidence type="ECO:0000259" key="1">
    <source>
        <dbReference type="Pfam" id="PF21056"/>
    </source>
</evidence>
<dbReference type="OrthoDB" id="92090at2759"/>
<sequence>MKRLFRAFPEVVLVYTTHGTNVNQYKLFSFAVTDFFGKGQYIQHALVKAETKDNLRLTIESFKSYNPTWSKIRVFITDKAFHEKAVLLEMFPKARQLLCLFHVVTWLERQAGRLSSGSQAHKEMLKAAITAIVYSNSETEYEQGKAYLLQLLGGHTDHELYQSFLNNWDANRREWVLFERGNVPHLRNHTNNRLESKWGKVKQVINKDDFIDDLISTLIFLQEVAEDKYLREYHRVGSCGVSHENPELAALAMNLSPFAFERVEEEFKYATGGRADYVVNIENGVVILESRRTGLKHTVNRKNLCETVLPPYNTIPERWMRGCSLNDIAVGHVGAGDVTHHTIQRSDRVKTLQEGDKYSKAKTKMEHIISLLYVQSTPTFRAAMGFLDGFARVLHEGKFADFAVGFTPGEVDVIKLESKEEEKQLHQFRNTKIEEAKAAIPYQVEDTNVYVAYWKDYGCITQGQLTVMERIIKIMLDITVTLDWVEAVTWNENDLQAVQYPFIDEHLISKGDRKGANMAMPLGTRFLGKEATFGASLL</sequence>
<dbReference type="PANTHER" id="PTHR31569">
    <property type="entry name" value="SWIM-TYPE DOMAIN-CONTAINING PROTEIN"/>
    <property type="match status" value="1"/>
</dbReference>
<gene>
    <name evidence="2" type="ORF">PHMEG_00033855</name>
</gene>
<dbReference type="InterPro" id="IPR048324">
    <property type="entry name" value="ZSWIM1-3_RNaseH-like"/>
</dbReference>
<protein>
    <recommendedName>
        <fullName evidence="1">ZSWIM1/3 RNaseH-like domain-containing protein</fullName>
    </recommendedName>
</protein>
<proteinExistence type="predicted"/>
<evidence type="ECO:0000313" key="3">
    <source>
        <dbReference type="Proteomes" id="UP000198211"/>
    </source>
</evidence>
<evidence type="ECO:0000313" key="2">
    <source>
        <dbReference type="EMBL" id="OWY95994.1"/>
    </source>
</evidence>
<feature type="domain" description="ZSWIM1/3 RNaseH-like" evidence="1">
    <location>
        <begin position="1"/>
        <end position="97"/>
    </location>
</feature>
<dbReference type="Pfam" id="PF21056">
    <property type="entry name" value="ZSWIM1-3_RNaseH-like"/>
    <property type="match status" value="1"/>
</dbReference>
<feature type="non-terminal residue" evidence="2">
    <location>
        <position position="538"/>
    </location>
</feature>
<keyword evidence="3" id="KW-1185">Reference proteome</keyword>
<reference evidence="3" key="1">
    <citation type="submission" date="2017-03" db="EMBL/GenBank/DDBJ databases">
        <title>Phytopthora megakarya and P. palmivora, two closely related causual agents of cacao black pod achieved similar genome size and gene model numbers by different mechanisms.</title>
        <authorList>
            <person name="Ali S."/>
            <person name="Shao J."/>
            <person name="Larry D.J."/>
            <person name="Kronmiller B."/>
            <person name="Shen D."/>
            <person name="Strem M.D."/>
            <person name="Melnick R.L."/>
            <person name="Guiltinan M.J."/>
            <person name="Tyler B.M."/>
            <person name="Meinhardt L.W."/>
            <person name="Bailey B.A."/>
        </authorList>
    </citation>
    <scope>NUCLEOTIDE SEQUENCE [LARGE SCALE GENOMIC DNA]</scope>
    <source>
        <strain evidence="3">zdho120</strain>
    </source>
</reference>
<dbReference type="PANTHER" id="PTHR31569:SF4">
    <property type="entry name" value="SWIM-TYPE DOMAIN-CONTAINING PROTEIN"/>
    <property type="match status" value="1"/>
</dbReference>
<name>A0A225USC3_9STRA</name>
<accession>A0A225USC3</accession>
<comment type="caution">
    <text evidence="2">The sequence shown here is derived from an EMBL/GenBank/DDBJ whole genome shotgun (WGS) entry which is preliminary data.</text>
</comment>
<dbReference type="InterPro" id="IPR052579">
    <property type="entry name" value="Zinc_finger_SWIM"/>
</dbReference>
<dbReference type="Proteomes" id="UP000198211">
    <property type="component" value="Unassembled WGS sequence"/>
</dbReference>
<organism evidence="2 3">
    <name type="scientific">Phytophthora megakarya</name>
    <dbReference type="NCBI Taxonomy" id="4795"/>
    <lineage>
        <taxon>Eukaryota</taxon>
        <taxon>Sar</taxon>
        <taxon>Stramenopiles</taxon>
        <taxon>Oomycota</taxon>
        <taxon>Peronosporomycetes</taxon>
        <taxon>Peronosporales</taxon>
        <taxon>Peronosporaceae</taxon>
        <taxon>Phytophthora</taxon>
    </lineage>
</organism>
<dbReference type="AlphaFoldDB" id="A0A225USC3"/>
<dbReference type="EMBL" id="NBNE01012216">
    <property type="protein sequence ID" value="OWY95994.1"/>
    <property type="molecule type" value="Genomic_DNA"/>
</dbReference>